<gene>
    <name evidence="3" type="ORF">KIPB_000658</name>
</gene>
<reference evidence="3 4" key="1">
    <citation type="journal article" date="2018" name="PLoS ONE">
        <title>The draft genome of Kipferlia bialata reveals reductive genome evolution in fornicate parasites.</title>
        <authorList>
            <person name="Tanifuji G."/>
            <person name="Takabayashi S."/>
            <person name="Kume K."/>
            <person name="Takagi M."/>
            <person name="Nakayama T."/>
            <person name="Kamikawa R."/>
            <person name="Inagaki Y."/>
            <person name="Hashimoto T."/>
        </authorList>
    </citation>
    <scope>NUCLEOTIDE SEQUENCE [LARGE SCALE GENOMIC DNA]</scope>
    <source>
        <strain evidence="3">NY0173</strain>
    </source>
</reference>
<evidence type="ECO:0000256" key="2">
    <source>
        <dbReference type="SAM" id="Phobius"/>
    </source>
</evidence>
<organism evidence="3 4">
    <name type="scientific">Kipferlia bialata</name>
    <dbReference type="NCBI Taxonomy" id="797122"/>
    <lineage>
        <taxon>Eukaryota</taxon>
        <taxon>Metamonada</taxon>
        <taxon>Carpediemonas-like organisms</taxon>
        <taxon>Kipferlia</taxon>
    </lineage>
</organism>
<keyword evidence="2" id="KW-1133">Transmembrane helix</keyword>
<evidence type="ECO:0000256" key="1">
    <source>
        <dbReference type="SAM" id="MobiDB-lite"/>
    </source>
</evidence>
<dbReference type="Proteomes" id="UP000265618">
    <property type="component" value="Unassembled WGS sequence"/>
</dbReference>
<evidence type="ECO:0000313" key="3">
    <source>
        <dbReference type="EMBL" id="GIQ79945.1"/>
    </source>
</evidence>
<dbReference type="EMBL" id="BDIP01000081">
    <property type="protein sequence ID" value="GIQ79945.1"/>
    <property type="molecule type" value="Genomic_DNA"/>
</dbReference>
<name>A0A9K3CPH1_9EUKA</name>
<evidence type="ECO:0000313" key="4">
    <source>
        <dbReference type="Proteomes" id="UP000265618"/>
    </source>
</evidence>
<dbReference type="AlphaFoldDB" id="A0A9K3CPH1"/>
<accession>A0A9K3CPH1</accession>
<proteinExistence type="predicted"/>
<feature type="transmembrane region" description="Helical" evidence="2">
    <location>
        <begin position="38"/>
        <end position="58"/>
    </location>
</feature>
<keyword evidence="2" id="KW-0812">Transmembrane</keyword>
<feature type="region of interest" description="Disordered" evidence="1">
    <location>
        <begin position="1"/>
        <end position="21"/>
    </location>
</feature>
<keyword evidence="2" id="KW-0472">Membrane</keyword>
<keyword evidence="4" id="KW-1185">Reference proteome</keyword>
<sequence>MSTYTELPDGGIPPSEAPRTKTVGSCGERFKKSIKCKVCSCGCCCTWFLLFIALIVVLLMTKKFVAWCHYMALPKGLSMVALNYSLVGAEDKKLPTPSVGSTILLSTRCV</sequence>
<comment type="caution">
    <text evidence="3">The sequence shown here is derived from an EMBL/GenBank/DDBJ whole genome shotgun (WGS) entry which is preliminary data.</text>
</comment>
<protein>
    <submittedName>
        <fullName evidence="3">Uncharacterized protein</fullName>
    </submittedName>
</protein>